<dbReference type="InterPro" id="IPR016192">
    <property type="entry name" value="APOBEC/CMP_deaminase_Zn-bd"/>
</dbReference>
<dbReference type="PANTHER" id="PTHR11644">
    <property type="entry name" value="CYTIDINE DEAMINASE"/>
    <property type="match status" value="1"/>
</dbReference>
<dbReference type="InterPro" id="IPR016193">
    <property type="entry name" value="Cytidine_deaminase-like"/>
</dbReference>
<dbReference type="OrthoDB" id="9795347at2"/>
<keyword evidence="7" id="KW-1185">Reference proteome</keyword>
<dbReference type="GO" id="GO:0008270">
    <property type="term" value="F:zinc ion binding"/>
    <property type="evidence" value="ECO:0007669"/>
    <property type="project" value="InterPro"/>
</dbReference>
<gene>
    <name evidence="6" type="ORF">SAMN05421855_101135</name>
</gene>
<dbReference type="Proteomes" id="UP000199321">
    <property type="component" value="Unassembled WGS sequence"/>
</dbReference>
<evidence type="ECO:0000313" key="7">
    <source>
        <dbReference type="Proteomes" id="UP000199321"/>
    </source>
</evidence>
<keyword evidence="3" id="KW-0378">Hydrolase</keyword>
<evidence type="ECO:0000256" key="2">
    <source>
        <dbReference type="ARBA" id="ARBA00022723"/>
    </source>
</evidence>
<protein>
    <submittedName>
        <fullName evidence="6">Cytidine deaminase</fullName>
    </submittedName>
</protein>
<name>A0A1G7C388_9FLAO</name>
<dbReference type="AlphaFoldDB" id="A0A1G7C388"/>
<dbReference type="RefSeq" id="WP_093139401.1">
    <property type="nucleotide sequence ID" value="NZ_BMWO01000001.1"/>
</dbReference>
<evidence type="ECO:0000259" key="5">
    <source>
        <dbReference type="PROSITE" id="PS51747"/>
    </source>
</evidence>
<keyword evidence="4" id="KW-0862">Zinc</keyword>
<dbReference type="InterPro" id="IPR002125">
    <property type="entry name" value="CMP_dCMP_dom"/>
</dbReference>
<dbReference type="NCBIfam" id="NF004064">
    <property type="entry name" value="PRK05578.1"/>
    <property type="match status" value="1"/>
</dbReference>
<evidence type="ECO:0000313" key="6">
    <source>
        <dbReference type="EMBL" id="SDE33240.1"/>
    </source>
</evidence>
<dbReference type="GO" id="GO:0055086">
    <property type="term" value="P:nucleobase-containing small molecule metabolic process"/>
    <property type="evidence" value="ECO:0007669"/>
    <property type="project" value="UniProtKB-ARBA"/>
</dbReference>
<evidence type="ECO:0000256" key="3">
    <source>
        <dbReference type="ARBA" id="ARBA00022801"/>
    </source>
</evidence>
<dbReference type="SUPFAM" id="SSF53927">
    <property type="entry name" value="Cytidine deaminase-like"/>
    <property type="match status" value="1"/>
</dbReference>
<dbReference type="EMBL" id="FNBA01000001">
    <property type="protein sequence ID" value="SDE33240.1"/>
    <property type="molecule type" value="Genomic_DNA"/>
</dbReference>
<feature type="domain" description="CMP/dCMP-type deaminase" evidence="5">
    <location>
        <begin position="21"/>
        <end position="158"/>
    </location>
</feature>
<reference evidence="6 7" key="1">
    <citation type="submission" date="2016-10" db="EMBL/GenBank/DDBJ databases">
        <authorList>
            <person name="de Groot N.N."/>
        </authorList>
    </citation>
    <scope>NUCLEOTIDE SEQUENCE [LARGE SCALE GENOMIC DNA]</scope>
    <source>
        <strain evidence="6 7">DSM 16195</strain>
    </source>
</reference>
<dbReference type="GO" id="GO:0042802">
    <property type="term" value="F:identical protein binding"/>
    <property type="evidence" value="ECO:0007669"/>
    <property type="project" value="UniProtKB-ARBA"/>
</dbReference>
<comment type="similarity">
    <text evidence="1">Belongs to the cytidine and deoxycytidylate deaminase family.</text>
</comment>
<evidence type="ECO:0000256" key="1">
    <source>
        <dbReference type="ARBA" id="ARBA00006576"/>
    </source>
</evidence>
<dbReference type="PROSITE" id="PS00903">
    <property type="entry name" value="CYT_DCMP_DEAMINASES_1"/>
    <property type="match status" value="1"/>
</dbReference>
<keyword evidence="2" id="KW-0479">Metal-binding</keyword>
<dbReference type="GO" id="GO:0072527">
    <property type="term" value="P:pyrimidine-containing compound metabolic process"/>
    <property type="evidence" value="ECO:0007669"/>
    <property type="project" value="UniProtKB-ARBA"/>
</dbReference>
<dbReference type="STRING" id="227084.SAMN05421855_101135"/>
<evidence type="ECO:0000256" key="4">
    <source>
        <dbReference type="ARBA" id="ARBA00022833"/>
    </source>
</evidence>
<dbReference type="PANTHER" id="PTHR11644:SF2">
    <property type="entry name" value="CYTIDINE DEAMINASE"/>
    <property type="match status" value="1"/>
</dbReference>
<organism evidence="6 7">
    <name type="scientific">Ulvibacter litoralis</name>
    <dbReference type="NCBI Taxonomy" id="227084"/>
    <lineage>
        <taxon>Bacteria</taxon>
        <taxon>Pseudomonadati</taxon>
        <taxon>Bacteroidota</taxon>
        <taxon>Flavobacteriia</taxon>
        <taxon>Flavobacteriales</taxon>
        <taxon>Flavobacteriaceae</taxon>
        <taxon>Ulvibacter</taxon>
    </lineage>
</organism>
<proteinExistence type="inferred from homology"/>
<dbReference type="Gene3D" id="3.40.140.10">
    <property type="entry name" value="Cytidine Deaminase, domain 2"/>
    <property type="match status" value="1"/>
</dbReference>
<accession>A0A1G7C388</accession>
<dbReference type="InterPro" id="IPR050202">
    <property type="entry name" value="Cyt/Deoxycyt_deaminase"/>
</dbReference>
<sequence>MKKITIEAHLEVYEAISELPQNVQDLMNKAHIARENAYAPYSHFNVGAALQLETGEIVMGNNQENAAFPSGLCAERVAVFQAGALYPGVPITTLAITARSLKQTITTPIPPCGACRQSLAEYEVKQKSPMAIYFMGESGKVIKANSIKDLLPLIFDGSYLF</sequence>
<dbReference type="PROSITE" id="PS51747">
    <property type="entry name" value="CYT_DCMP_DEAMINASES_2"/>
    <property type="match status" value="1"/>
</dbReference>
<dbReference type="CDD" id="cd01283">
    <property type="entry name" value="cytidine_deaminase"/>
    <property type="match status" value="1"/>
</dbReference>
<dbReference type="Pfam" id="PF00383">
    <property type="entry name" value="dCMP_cyt_deam_1"/>
    <property type="match status" value="1"/>
</dbReference>
<dbReference type="GO" id="GO:0004126">
    <property type="term" value="F:cytidine deaminase activity"/>
    <property type="evidence" value="ECO:0007669"/>
    <property type="project" value="UniProtKB-ARBA"/>
</dbReference>
<dbReference type="GO" id="GO:0005829">
    <property type="term" value="C:cytosol"/>
    <property type="evidence" value="ECO:0007669"/>
    <property type="project" value="TreeGrafter"/>
</dbReference>